<comment type="caution">
    <text evidence="1">The sequence shown here is derived from an EMBL/GenBank/DDBJ whole genome shotgun (WGS) entry which is preliminary data.</text>
</comment>
<reference evidence="1 2" key="1">
    <citation type="journal article" date="2019" name="Mol. Ecol. Resour.">
        <title>Improving Illumina assemblies with Hi-C and long reads: an example with the North African dromedary.</title>
        <authorList>
            <person name="Elbers J.P."/>
            <person name="Rogers M.F."/>
            <person name="Perelman P.L."/>
            <person name="Proskuryakova A.A."/>
            <person name="Serdyukova N.A."/>
            <person name="Johnson W.E."/>
            <person name="Horin P."/>
            <person name="Corander J."/>
            <person name="Murphy D."/>
            <person name="Burger P.A."/>
        </authorList>
    </citation>
    <scope>NUCLEOTIDE SEQUENCE [LARGE SCALE GENOMIC DNA]</scope>
    <source>
        <strain evidence="1">Drom800</strain>
        <tissue evidence="1">Blood</tissue>
    </source>
</reference>
<evidence type="ECO:0000313" key="2">
    <source>
        <dbReference type="Proteomes" id="UP000299084"/>
    </source>
</evidence>
<keyword evidence="1" id="KW-0176">Collagen</keyword>
<dbReference type="InterPro" id="IPR036116">
    <property type="entry name" value="FN3_sf"/>
</dbReference>
<gene>
    <name evidence="1" type="ORF">Cadr_000014062</name>
</gene>
<evidence type="ECO:0000313" key="1">
    <source>
        <dbReference type="EMBL" id="KAB1268331.1"/>
    </source>
</evidence>
<accession>A0A5N4DB37</accession>
<proteinExistence type="predicted"/>
<feature type="non-terminal residue" evidence="1">
    <location>
        <position position="1"/>
    </location>
</feature>
<protein>
    <submittedName>
        <fullName evidence="1">Collagen alpha-1 chain</fullName>
    </submittedName>
</protein>
<dbReference type="AlphaFoldDB" id="A0A5N4DB37"/>
<dbReference type="EMBL" id="JWIN03000013">
    <property type="protein sequence ID" value="KAB1268331.1"/>
    <property type="molecule type" value="Genomic_DNA"/>
</dbReference>
<dbReference type="Proteomes" id="UP000299084">
    <property type="component" value="Unassembled WGS sequence"/>
</dbReference>
<dbReference type="SUPFAM" id="SSF49265">
    <property type="entry name" value="Fibronectin type III"/>
    <property type="match status" value="1"/>
</dbReference>
<organism evidence="1 2">
    <name type="scientific">Camelus dromedarius</name>
    <name type="common">Dromedary</name>
    <name type="synonym">Arabian camel</name>
    <dbReference type="NCBI Taxonomy" id="9838"/>
    <lineage>
        <taxon>Eukaryota</taxon>
        <taxon>Metazoa</taxon>
        <taxon>Chordata</taxon>
        <taxon>Craniata</taxon>
        <taxon>Vertebrata</taxon>
        <taxon>Euteleostomi</taxon>
        <taxon>Mammalia</taxon>
        <taxon>Eutheria</taxon>
        <taxon>Laurasiatheria</taxon>
        <taxon>Artiodactyla</taxon>
        <taxon>Tylopoda</taxon>
        <taxon>Camelidae</taxon>
        <taxon>Camelus</taxon>
    </lineage>
</organism>
<keyword evidence="2" id="KW-1185">Reference proteome</keyword>
<sequence length="295" mass="32116">DTYPVFLQTRISGQQNSVVLQKLKPDAPYTITLSSLCPDADGGLMMGRCKTKPLSTVRNYRVHDPATSTLNVRWDHVEGNPDHYKLFCAPTAGDLPRNWCQSLGTRIMLFLGICSRMPHTLLQWFPFILGAMEGIHQTMEGHGKQKFGGSDSSTCISRHMKYVLAFLFSVMRGLARNVQMYNPMPNSRDVGWTLPLASAAAPRVCASLAGMRALEPIVVPGNTHTGHLEQLITDTPYSGNIIALHLDGGGIPALPRAPTHGPEILSTQFPCDSVRKAGQVGGEGGVLRAASTLRR</sequence>
<name>A0A5N4DB37_CAMDR</name>
<dbReference type="GO" id="GO:0005581">
    <property type="term" value="C:collagen trimer"/>
    <property type="evidence" value="ECO:0007669"/>
    <property type="project" value="UniProtKB-KW"/>
</dbReference>